<dbReference type="PANTHER" id="PTHR42978:SF7">
    <property type="entry name" value="METALLO-HYDROLASE RV2300C-RELATED"/>
    <property type="match status" value="1"/>
</dbReference>
<accession>B8FMX3</accession>
<evidence type="ECO:0000256" key="4">
    <source>
        <dbReference type="ARBA" id="ARBA00022801"/>
    </source>
</evidence>
<evidence type="ECO:0000259" key="6">
    <source>
        <dbReference type="SMART" id="SM00849"/>
    </source>
</evidence>
<dbReference type="HOGENOM" id="CLU_030571_3_3_7"/>
<evidence type="ECO:0000256" key="3">
    <source>
        <dbReference type="ARBA" id="ARBA00022723"/>
    </source>
</evidence>
<dbReference type="GO" id="GO:0016787">
    <property type="term" value="F:hydrolase activity"/>
    <property type="evidence" value="ECO:0007669"/>
    <property type="project" value="UniProtKB-KW"/>
</dbReference>
<reference evidence="7 8" key="1">
    <citation type="journal article" date="2012" name="Environ. Microbiol.">
        <title>The genome sequence of Desulfatibacillum alkenivorans AK-01: a blueprint for anaerobic alkane oxidation.</title>
        <authorList>
            <person name="Callaghan A.V."/>
            <person name="Morris B.E."/>
            <person name="Pereira I.A."/>
            <person name="McInerney M.J."/>
            <person name="Austin R.N."/>
            <person name="Groves J.T."/>
            <person name="Kukor J.J."/>
            <person name="Suflita J.M."/>
            <person name="Young L.Y."/>
            <person name="Zylstra G.J."/>
            <person name="Wawrik B."/>
        </authorList>
    </citation>
    <scope>NUCLEOTIDE SEQUENCE [LARGE SCALE GENOMIC DNA]</scope>
    <source>
        <strain evidence="7 8">AK-01</strain>
    </source>
</reference>
<evidence type="ECO:0000256" key="2">
    <source>
        <dbReference type="ARBA" id="ARBA00007749"/>
    </source>
</evidence>
<dbReference type="KEGG" id="dal:Dalk_4159"/>
<comment type="similarity">
    <text evidence="2">Belongs to the metallo-beta-lactamase superfamily.</text>
</comment>
<dbReference type="InterPro" id="IPR001279">
    <property type="entry name" value="Metallo-B-lactamas"/>
</dbReference>
<dbReference type="RefSeq" id="WP_015948890.1">
    <property type="nucleotide sequence ID" value="NC_011768.1"/>
</dbReference>
<dbReference type="Gene3D" id="3.60.15.10">
    <property type="entry name" value="Ribonuclease Z/Hydroxyacylglutathione hydrolase-like"/>
    <property type="match status" value="1"/>
</dbReference>
<feature type="domain" description="Metallo-beta-lactamase" evidence="6">
    <location>
        <begin position="34"/>
        <end position="226"/>
    </location>
</feature>
<gene>
    <name evidence="7" type="ordered locus">Dalk_4159</name>
</gene>
<dbReference type="eggNOG" id="COG0491">
    <property type="taxonomic scope" value="Bacteria"/>
</dbReference>
<dbReference type="SMART" id="SM00849">
    <property type="entry name" value="Lactamase_B"/>
    <property type="match status" value="1"/>
</dbReference>
<keyword evidence="8" id="KW-1185">Reference proteome</keyword>
<dbReference type="CDD" id="cd07729">
    <property type="entry name" value="AHL_lactonase_MBL-fold"/>
    <property type="match status" value="1"/>
</dbReference>
<dbReference type="GO" id="GO:0046872">
    <property type="term" value="F:metal ion binding"/>
    <property type="evidence" value="ECO:0007669"/>
    <property type="project" value="UniProtKB-KW"/>
</dbReference>
<keyword evidence="5" id="KW-0862">Zinc</keyword>
<dbReference type="SUPFAM" id="SSF56281">
    <property type="entry name" value="Metallo-hydrolase/oxidoreductase"/>
    <property type="match status" value="1"/>
</dbReference>
<dbReference type="EMBL" id="CP001322">
    <property type="protein sequence ID" value="ACL05843.1"/>
    <property type="molecule type" value="Genomic_DNA"/>
</dbReference>
<organism evidence="7 8">
    <name type="scientific">Desulfatibacillum aliphaticivorans</name>
    <dbReference type="NCBI Taxonomy" id="218208"/>
    <lineage>
        <taxon>Bacteria</taxon>
        <taxon>Pseudomonadati</taxon>
        <taxon>Thermodesulfobacteriota</taxon>
        <taxon>Desulfobacteria</taxon>
        <taxon>Desulfobacterales</taxon>
        <taxon>Desulfatibacillaceae</taxon>
        <taxon>Desulfatibacillum</taxon>
    </lineage>
</organism>
<keyword evidence="3" id="KW-0479">Metal-binding</keyword>
<dbReference type="InterPro" id="IPR051013">
    <property type="entry name" value="MBL_superfamily_lactonases"/>
</dbReference>
<dbReference type="AlphaFoldDB" id="B8FMX3"/>
<dbReference type="InterPro" id="IPR036866">
    <property type="entry name" value="RibonucZ/Hydroxyglut_hydro"/>
</dbReference>
<dbReference type="Proteomes" id="UP000000739">
    <property type="component" value="Chromosome"/>
</dbReference>
<protein>
    <submittedName>
        <fullName evidence="7">Beta-lactamase domain protein</fullName>
    </submittedName>
</protein>
<evidence type="ECO:0000256" key="1">
    <source>
        <dbReference type="ARBA" id="ARBA00001947"/>
    </source>
</evidence>
<sequence length="285" mass="32126">MKTYRIKPLLVGWFNMNWGGLIFPFAEGYFEDLPVFMFLIEGEDGEQIIVDGGYTYAPFTMTPIKKPELEVPFVLKKNGIDPDVIKTVVITHLHHDHAGHLRLFRNADYYIQEKELLEANYPLGPVAPGYCKEDWEDLVPRFKLLNGDFPLRDGIDLIHAPGHTAGLQAISVNTSKGRAIIFSDCCYLYAGLAKRFPAQFFELMSKAAASSKEPVDMQNPEVAAALDKVFSGRFGGYFGPNIINPEENMRSMQKLDLLADIVVPGHDPELVRMNVIPDKYDIEEI</sequence>
<dbReference type="Pfam" id="PF00753">
    <property type="entry name" value="Lactamase_B"/>
    <property type="match status" value="1"/>
</dbReference>
<name>B8FMX3_DESAL</name>
<comment type="cofactor">
    <cofactor evidence="1">
        <name>Zn(2+)</name>
        <dbReference type="ChEBI" id="CHEBI:29105"/>
    </cofactor>
</comment>
<proteinExistence type="inferred from homology"/>
<evidence type="ECO:0000256" key="5">
    <source>
        <dbReference type="ARBA" id="ARBA00022833"/>
    </source>
</evidence>
<keyword evidence="4" id="KW-0378">Hydrolase</keyword>
<dbReference type="PANTHER" id="PTHR42978">
    <property type="entry name" value="QUORUM-QUENCHING LACTONASE YTNP-RELATED-RELATED"/>
    <property type="match status" value="1"/>
</dbReference>
<evidence type="ECO:0000313" key="8">
    <source>
        <dbReference type="Proteomes" id="UP000000739"/>
    </source>
</evidence>
<evidence type="ECO:0000313" key="7">
    <source>
        <dbReference type="EMBL" id="ACL05843.1"/>
    </source>
</evidence>